<evidence type="ECO:0000313" key="2">
    <source>
        <dbReference type="Proteomes" id="UP001500630"/>
    </source>
</evidence>
<accession>A0ABP6YPD4</accession>
<protein>
    <submittedName>
        <fullName evidence="1">Uncharacterized protein</fullName>
    </submittedName>
</protein>
<dbReference type="EMBL" id="BAABDQ010000022">
    <property type="protein sequence ID" value="GAA3585054.1"/>
    <property type="molecule type" value="Genomic_DNA"/>
</dbReference>
<gene>
    <name evidence="1" type="ORF">GCM10022419_078710</name>
</gene>
<organism evidence="1 2">
    <name type="scientific">Nonomuraea rosea</name>
    <dbReference type="NCBI Taxonomy" id="638574"/>
    <lineage>
        <taxon>Bacteria</taxon>
        <taxon>Bacillati</taxon>
        <taxon>Actinomycetota</taxon>
        <taxon>Actinomycetes</taxon>
        <taxon>Streptosporangiales</taxon>
        <taxon>Streptosporangiaceae</taxon>
        <taxon>Nonomuraea</taxon>
    </lineage>
</organism>
<keyword evidence="2" id="KW-1185">Reference proteome</keyword>
<proteinExistence type="predicted"/>
<evidence type="ECO:0000313" key="1">
    <source>
        <dbReference type="EMBL" id="GAA3585054.1"/>
    </source>
</evidence>
<sequence>MFSRPVTDASNALGSHRHGELRFFRKPQCTAAPLLTSVLRMGSGSWWLGRILRGMRLLERESSLAALTEYAAEARGQAIELGLI</sequence>
<reference evidence="2" key="1">
    <citation type="journal article" date="2019" name="Int. J. Syst. Evol. Microbiol.">
        <title>The Global Catalogue of Microorganisms (GCM) 10K type strain sequencing project: providing services to taxonomists for standard genome sequencing and annotation.</title>
        <authorList>
            <consortium name="The Broad Institute Genomics Platform"/>
            <consortium name="The Broad Institute Genome Sequencing Center for Infectious Disease"/>
            <person name="Wu L."/>
            <person name="Ma J."/>
        </authorList>
    </citation>
    <scope>NUCLEOTIDE SEQUENCE [LARGE SCALE GENOMIC DNA]</scope>
    <source>
        <strain evidence="2">JCM 17326</strain>
    </source>
</reference>
<comment type="caution">
    <text evidence="1">The sequence shown here is derived from an EMBL/GenBank/DDBJ whole genome shotgun (WGS) entry which is preliminary data.</text>
</comment>
<dbReference type="Proteomes" id="UP001500630">
    <property type="component" value="Unassembled WGS sequence"/>
</dbReference>
<name>A0ABP6YPD4_9ACTN</name>